<keyword evidence="7" id="KW-0100">Branched-chain amino acid biosynthesis</keyword>
<dbReference type="PANTHER" id="PTHR11825:SF44">
    <property type="entry name" value="BRANCHED-CHAIN-AMINO-ACID AMINOTRANSFERASE"/>
    <property type="match status" value="1"/>
</dbReference>
<dbReference type="PANTHER" id="PTHR11825">
    <property type="entry name" value="SUBGROUP IIII AMINOTRANSFERASE"/>
    <property type="match status" value="1"/>
</dbReference>
<keyword evidence="4" id="KW-0028">Amino-acid biosynthesis</keyword>
<evidence type="ECO:0000256" key="5">
    <source>
        <dbReference type="ARBA" id="ARBA00022679"/>
    </source>
</evidence>
<protein>
    <recommendedName>
        <fullName evidence="10">Branched-chain-amino-acid aminotransferase</fullName>
    </recommendedName>
</protein>
<dbReference type="Gene3D" id="3.20.10.10">
    <property type="entry name" value="D-amino Acid Aminotransferase, subunit A, domain 2"/>
    <property type="match status" value="1"/>
</dbReference>
<accession>A0ABP1CLI3</accession>
<evidence type="ECO:0000256" key="3">
    <source>
        <dbReference type="ARBA" id="ARBA00022576"/>
    </source>
</evidence>
<dbReference type="Proteomes" id="UP001497453">
    <property type="component" value="Chromosome 1"/>
</dbReference>
<evidence type="ECO:0000256" key="4">
    <source>
        <dbReference type="ARBA" id="ARBA00022605"/>
    </source>
</evidence>
<proteinExistence type="inferred from homology"/>
<dbReference type="PIRSF" id="PIRSF006468">
    <property type="entry name" value="BCAT1"/>
    <property type="match status" value="1"/>
</dbReference>
<gene>
    <name evidence="8" type="ORF">GFSPODELE1_LOCUS1244</name>
</gene>
<evidence type="ECO:0000313" key="9">
    <source>
        <dbReference type="Proteomes" id="UP001497453"/>
    </source>
</evidence>
<dbReference type="InterPro" id="IPR005786">
    <property type="entry name" value="B_amino_transII"/>
</dbReference>
<dbReference type="Gene3D" id="3.30.470.10">
    <property type="match status" value="1"/>
</dbReference>
<dbReference type="InterPro" id="IPR043131">
    <property type="entry name" value="BCAT-like_N"/>
</dbReference>
<sequence length="424" mass="46256">MSSLRTLRSLSSAHRFISRTSPAWHLSRRLNSTVSRDPMTGELTALPDIELSRLEIIQTKQPKQTPNASNLVFGHTFTDHMLTIPWSANSGWGNPKIQPYGPISIEPSATVLHYAQELFEGLKAYRHPGGKVTLFRPDMNMKRMNTSAKRVALPTFDGDALVELMKRLIQIDKHWIPDQPGYSLYIRPTLIGTQPALGVAPPNQALLFVICSPVGPYYPEGFKPIALYGTTEYSRAAPGGTGAFKLGANYAPGVVAQKEAAQKGYAQNLWLHGPDHHITEVGTMNTFVVFKHENGVTELVTPPLDGMILPGITRDSTLALARDHASGKVILEGLPEPSKFVVNERPITIKEVKEAAQRGSLVEFFGTGTAAVISPVNKIGYLGEDIHIPTGPDGMGPVSRPIWKQLVGIQVGNIPSPWSVVVTE</sequence>
<comment type="cofactor">
    <cofactor evidence="1">
        <name>pyridoxal 5'-phosphate</name>
        <dbReference type="ChEBI" id="CHEBI:597326"/>
    </cofactor>
</comment>
<organism evidence="8 9">
    <name type="scientific">Somion occarium</name>
    <dbReference type="NCBI Taxonomy" id="3059160"/>
    <lineage>
        <taxon>Eukaryota</taxon>
        <taxon>Fungi</taxon>
        <taxon>Dikarya</taxon>
        <taxon>Basidiomycota</taxon>
        <taxon>Agaricomycotina</taxon>
        <taxon>Agaricomycetes</taxon>
        <taxon>Polyporales</taxon>
        <taxon>Cerrenaceae</taxon>
        <taxon>Somion</taxon>
    </lineage>
</organism>
<evidence type="ECO:0000256" key="1">
    <source>
        <dbReference type="ARBA" id="ARBA00001933"/>
    </source>
</evidence>
<keyword evidence="3" id="KW-0032">Aminotransferase</keyword>
<evidence type="ECO:0000256" key="6">
    <source>
        <dbReference type="ARBA" id="ARBA00022898"/>
    </source>
</evidence>
<dbReference type="NCBIfam" id="TIGR01123">
    <property type="entry name" value="ilvE_II"/>
    <property type="match status" value="1"/>
</dbReference>
<dbReference type="CDD" id="cd01557">
    <property type="entry name" value="BCAT_beta_family"/>
    <property type="match status" value="1"/>
</dbReference>
<name>A0ABP1CLI3_9APHY</name>
<dbReference type="InterPro" id="IPR033939">
    <property type="entry name" value="BCAT_family"/>
</dbReference>
<dbReference type="NCBIfam" id="NF009897">
    <property type="entry name" value="PRK13357.1"/>
    <property type="match status" value="1"/>
</dbReference>
<evidence type="ECO:0000313" key="8">
    <source>
        <dbReference type="EMBL" id="CAL1696556.1"/>
    </source>
</evidence>
<dbReference type="InterPro" id="IPR043132">
    <property type="entry name" value="BCAT-like_C"/>
</dbReference>
<reference evidence="9" key="1">
    <citation type="submission" date="2024-04" db="EMBL/GenBank/DDBJ databases">
        <authorList>
            <person name="Shaw F."/>
            <person name="Minotto A."/>
        </authorList>
    </citation>
    <scope>NUCLEOTIDE SEQUENCE [LARGE SCALE GENOMIC DNA]</scope>
</reference>
<evidence type="ECO:0000256" key="2">
    <source>
        <dbReference type="ARBA" id="ARBA00009320"/>
    </source>
</evidence>
<dbReference type="InterPro" id="IPR001544">
    <property type="entry name" value="Aminotrans_IV"/>
</dbReference>
<dbReference type="InterPro" id="IPR036038">
    <property type="entry name" value="Aminotransferase-like"/>
</dbReference>
<dbReference type="Pfam" id="PF01063">
    <property type="entry name" value="Aminotran_4"/>
    <property type="match status" value="1"/>
</dbReference>
<evidence type="ECO:0008006" key="10">
    <source>
        <dbReference type="Google" id="ProtNLM"/>
    </source>
</evidence>
<dbReference type="EMBL" id="OZ037944">
    <property type="protein sequence ID" value="CAL1696556.1"/>
    <property type="molecule type" value="Genomic_DNA"/>
</dbReference>
<keyword evidence="6" id="KW-0663">Pyridoxal phosphate</keyword>
<keyword evidence="5" id="KW-0808">Transferase</keyword>
<evidence type="ECO:0000256" key="7">
    <source>
        <dbReference type="ARBA" id="ARBA00023304"/>
    </source>
</evidence>
<comment type="similarity">
    <text evidence="2">Belongs to the class-IV pyridoxal-phosphate-dependent aminotransferase family.</text>
</comment>
<dbReference type="SUPFAM" id="SSF56752">
    <property type="entry name" value="D-aminoacid aminotransferase-like PLP-dependent enzymes"/>
    <property type="match status" value="1"/>
</dbReference>
<keyword evidence="9" id="KW-1185">Reference proteome</keyword>